<evidence type="ECO:0000256" key="1">
    <source>
        <dbReference type="ARBA" id="ARBA00023054"/>
    </source>
</evidence>
<evidence type="ECO:0000259" key="4">
    <source>
        <dbReference type="PROSITE" id="PS51774"/>
    </source>
</evidence>
<organism evidence="5 6">
    <name type="scientific">Olea europaea subsp. europaea</name>
    <dbReference type="NCBI Taxonomy" id="158383"/>
    <lineage>
        <taxon>Eukaryota</taxon>
        <taxon>Viridiplantae</taxon>
        <taxon>Streptophyta</taxon>
        <taxon>Embryophyta</taxon>
        <taxon>Tracheophyta</taxon>
        <taxon>Spermatophyta</taxon>
        <taxon>Magnoliopsida</taxon>
        <taxon>eudicotyledons</taxon>
        <taxon>Gunneridae</taxon>
        <taxon>Pentapetalae</taxon>
        <taxon>asterids</taxon>
        <taxon>lamiids</taxon>
        <taxon>Lamiales</taxon>
        <taxon>Oleaceae</taxon>
        <taxon>Oleeae</taxon>
        <taxon>Olea</taxon>
    </lineage>
</organism>
<dbReference type="PANTHER" id="PTHR31631">
    <property type="entry name" value="PROTEIN NETWORKED 2D"/>
    <property type="match status" value="1"/>
</dbReference>
<dbReference type="Pfam" id="PF24918">
    <property type="entry name" value="NET2A_C"/>
    <property type="match status" value="1"/>
</dbReference>
<proteinExistence type="predicted"/>
<dbReference type="PANTHER" id="PTHR31631:SF0">
    <property type="entry name" value="PROTEIN NETWORKED 2D"/>
    <property type="match status" value="1"/>
</dbReference>
<keyword evidence="5" id="KW-0808">Transferase</keyword>
<keyword evidence="5" id="KW-0418">Kinase</keyword>
<keyword evidence="6" id="KW-1185">Reference proteome</keyword>
<evidence type="ECO:0000313" key="5">
    <source>
        <dbReference type="EMBL" id="CAA2935143.1"/>
    </source>
</evidence>
<feature type="coiled-coil region" evidence="2">
    <location>
        <begin position="170"/>
        <end position="225"/>
    </location>
</feature>
<feature type="coiled-coil region" evidence="2">
    <location>
        <begin position="335"/>
        <end position="432"/>
    </location>
</feature>
<protein>
    <submittedName>
        <fullName evidence="5">Kinase-interacting 1-like</fullName>
    </submittedName>
</protein>
<feature type="compositionally biased region" description="Basic and acidic residues" evidence="3">
    <location>
        <begin position="486"/>
        <end position="495"/>
    </location>
</feature>
<evidence type="ECO:0000256" key="2">
    <source>
        <dbReference type="SAM" id="Coils"/>
    </source>
</evidence>
<comment type="caution">
    <text evidence="5">The sequence shown here is derived from an EMBL/GenBank/DDBJ whole genome shotgun (WGS) entry which is preliminary data.</text>
</comment>
<dbReference type="InterPro" id="IPR056888">
    <property type="entry name" value="NET2A-D/KIP1-like_dom"/>
</dbReference>
<dbReference type="Proteomes" id="UP000594638">
    <property type="component" value="Unassembled WGS sequence"/>
</dbReference>
<dbReference type="Pfam" id="PF25014">
    <property type="entry name" value="NET2A"/>
    <property type="match status" value="1"/>
</dbReference>
<feature type="region of interest" description="Disordered" evidence="3">
    <location>
        <begin position="283"/>
        <end position="331"/>
    </location>
</feature>
<dbReference type="GO" id="GO:0016301">
    <property type="term" value="F:kinase activity"/>
    <property type="evidence" value="ECO:0007669"/>
    <property type="project" value="UniProtKB-KW"/>
</dbReference>
<feature type="coiled-coil region" evidence="2">
    <location>
        <begin position="697"/>
        <end position="766"/>
    </location>
</feature>
<dbReference type="AlphaFoldDB" id="A0A8S0PG98"/>
<keyword evidence="1 2" id="KW-0175">Coiled coil</keyword>
<evidence type="ECO:0000256" key="3">
    <source>
        <dbReference type="SAM" id="MobiDB-lite"/>
    </source>
</evidence>
<feature type="compositionally biased region" description="Basic and acidic residues" evidence="3">
    <location>
        <begin position="283"/>
        <end position="326"/>
    </location>
</feature>
<sequence length="900" mass="103909">MLQSATNDACSWWWASHLRTKQSKWIEQSLQDMEVKVQGVLKLISEDGDSFAKRAEMYYEKRPELLQYVEDSFRAFRALAERYDLLSKDLQNANHTLGTVCPEKLRFAMDEDDEYSSPGFGKNSDAPKLNKAAIKYLKHLKTTGSEQLHTNKYTKAVESNEVVEKSGLSKSEALEQIDRLQKEIIVLQTVKEFVKTSYESGIAKYWGIENQMMEMQQKLSRLQDEFNVETVVEDAEARTLMAQTALKSCEETLIHLHEKQERYLQEAREEYKKIEDASRLLKSLRPEHLSDETDKKAPTESSTKEVDDGIQEKHKVEEIPEKKDPEDGSSESLTLMKLTEKIDELVEKVVSLETGMSSQTVLINRLRTEADDLLAQIRDLVNEKETLINGTHNTGSKLKELEGKLHMLQELNKNAEDQNNNLHMNFAEARSSLDHLSEKLTSVKPDEAREDTDSLQDNKEPAVKVELRDAPNPDELDKNLSASRTEFGEQVKDGDMMDQGQEASDNIRQTEGEKVTKKTVTFLDSKAEEVSEEHSRQRENELLNNKSQGDEEKKEELNWQLILLNGLEDREKIMLTEYTAILRNYKDLKRKLSDKEKKDKDVQFETTVQMRGMKIAIAKRDAEIRQLRQKLNLRQSKLGENNDSELNGDANLPFTNEEGKIKFVFIDKDPAISVVEEKLQRDIDAILDGNLDFWLRFSTASQQIKNFKTEVQDLQDKVAKLDEKKKQEGSIKPDLKPESRLIYKHLREIQKKLTAWVEQNVSIKNELNCRFESLCHVEKEIRKAFEGSEDDEIILSSYRAAKFQGEILNMIQEYKKIEKELQAGFDDVAACQLESETTLQKLNNEFGISGYQQQSRHSMNRPRVPLQVFIFGTKPKKYRHSFFSCTRPNRKFQALRGGKH</sequence>
<feature type="domain" description="NAB" evidence="4">
    <location>
        <begin position="10"/>
        <end position="90"/>
    </location>
</feature>
<feature type="compositionally biased region" description="Basic and acidic residues" evidence="3">
    <location>
        <begin position="525"/>
        <end position="541"/>
    </location>
</feature>
<dbReference type="InterPro" id="IPR011684">
    <property type="entry name" value="NAB"/>
</dbReference>
<dbReference type="EMBL" id="CACTIH010000022">
    <property type="protein sequence ID" value="CAA2935143.1"/>
    <property type="molecule type" value="Genomic_DNA"/>
</dbReference>
<dbReference type="GO" id="GO:0003779">
    <property type="term" value="F:actin binding"/>
    <property type="evidence" value="ECO:0007669"/>
    <property type="project" value="InterPro"/>
</dbReference>
<dbReference type="Gramene" id="OE9A102034T1">
    <property type="protein sequence ID" value="OE9A102034C1"/>
    <property type="gene ID" value="OE9A102034"/>
</dbReference>
<dbReference type="OrthoDB" id="616075at2759"/>
<feature type="compositionally biased region" description="Basic and acidic residues" evidence="3">
    <location>
        <begin position="456"/>
        <end position="478"/>
    </location>
</feature>
<dbReference type="InterPro" id="IPR056889">
    <property type="entry name" value="NET2A-D/KIP1-like_C"/>
</dbReference>
<gene>
    <name evidence="5" type="ORF">OLEA9_A102034</name>
</gene>
<dbReference type="Pfam" id="PF07765">
    <property type="entry name" value="KIP1"/>
    <property type="match status" value="1"/>
</dbReference>
<feature type="region of interest" description="Disordered" evidence="3">
    <location>
        <begin position="442"/>
        <end position="504"/>
    </location>
</feature>
<name>A0A8S0PG98_OLEEU</name>
<dbReference type="PROSITE" id="PS51774">
    <property type="entry name" value="NAB"/>
    <property type="match status" value="1"/>
</dbReference>
<evidence type="ECO:0000313" key="6">
    <source>
        <dbReference type="Proteomes" id="UP000594638"/>
    </source>
</evidence>
<reference evidence="5 6" key="1">
    <citation type="submission" date="2019-12" db="EMBL/GenBank/DDBJ databases">
        <authorList>
            <person name="Alioto T."/>
            <person name="Alioto T."/>
            <person name="Gomez Garrido J."/>
        </authorList>
    </citation>
    <scope>NUCLEOTIDE SEQUENCE [LARGE SCALE GENOMIC DNA]</scope>
</reference>
<accession>A0A8S0PG98</accession>
<feature type="region of interest" description="Disordered" evidence="3">
    <location>
        <begin position="525"/>
        <end position="551"/>
    </location>
</feature>